<dbReference type="Gene3D" id="3.40.50.620">
    <property type="entry name" value="HUPs"/>
    <property type="match status" value="1"/>
</dbReference>
<evidence type="ECO:0000256" key="3">
    <source>
        <dbReference type="ARBA" id="ARBA00022598"/>
    </source>
</evidence>
<comment type="subunit">
    <text evidence="9">Homodimer.</text>
</comment>
<dbReference type="CDD" id="cd01742">
    <property type="entry name" value="GATase1_GMP_Synthase"/>
    <property type="match status" value="1"/>
</dbReference>
<protein>
    <recommendedName>
        <fullName evidence="9">GMP synthase [glutamine-hydrolyzing]</fullName>
        <ecNumber evidence="9">6.3.5.2</ecNumber>
    </recommendedName>
    <alternativeName>
        <fullName evidence="9">GMP synthetase</fullName>
    </alternativeName>
    <alternativeName>
        <fullName evidence="9">Glutamine amidotransferase</fullName>
    </alternativeName>
</protein>
<evidence type="ECO:0000256" key="2">
    <source>
        <dbReference type="ARBA" id="ARBA00005153"/>
    </source>
</evidence>
<evidence type="ECO:0000256" key="4">
    <source>
        <dbReference type="ARBA" id="ARBA00022741"/>
    </source>
</evidence>
<dbReference type="NCBIfam" id="NF000848">
    <property type="entry name" value="PRK00074.1"/>
    <property type="match status" value="1"/>
</dbReference>
<sequence>MTAVTSQPFDPAHLSADAPDQGPVLVVDYGAQYAQLIARRVREADVYSEIVPHTLSTQEILAKNPSALILSGGPSSVWAEGAPQRDAALFEAGVPVLGICYGFQVMAQALGGTVAKTGAREYGSTDIAVNVTDGAEPTSILAGTPATQVAWMSHGDSVTQAPEGFEVLASSPGAPVAAFADASRKLAGVQWHPEVRHSRFGQQVLRNFLFDVAGLQPTWSTENIIEREVAKIRDQVGDGRAICGLSGGVDSAVAAALVQRAIGDRLTCVLVDHGLMRQDEVEQVETEFVAATGVNLHIARESDRFLGALAGVTEPETKRKIIGREFIRAFEAAEAEVLLEAKAEGAKVGYLVQGTLYPDVVESGGGEGAATIKSHHNVGGLPEDLEFELVEPLRELFKDEVREVGRQLGLPESIVGRQPFPGPGLGIRIIGEVTEHRLDILRRADAIARAELTAAGLDNEVWQMPVVLLADVHSVGVQGDGRTYGHPIVLRPVSSEDAMTADWSRLPTELLARISNRITNEVEEINRVVLDVTSKPPGTIEWE</sequence>
<dbReference type="Proteomes" id="UP000270616">
    <property type="component" value="Unassembled WGS sequence"/>
</dbReference>
<dbReference type="AlphaFoldDB" id="A0A3N3ZTP2"/>
<dbReference type="NCBIfam" id="TIGR00888">
    <property type="entry name" value="guaA_Nterm"/>
    <property type="match status" value="1"/>
</dbReference>
<evidence type="ECO:0000256" key="1">
    <source>
        <dbReference type="ARBA" id="ARBA00002332"/>
    </source>
</evidence>
<dbReference type="SUPFAM" id="SSF52402">
    <property type="entry name" value="Adenine nucleotide alpha hydrolases-like"/>
    <property type="match status" value="1"/>
</dbReference>
<feature type="active site" evidence="9">
    <location>
        <position position="194"/>
    </location>
</feature>
<proteinExistence type="inferred from homology"/>
<dbReference type="Pfam" id="PF00117">
    <property type="entry name" value="GATase"/>
    <property type="match status" value="1"/>
</dbReference>
<keyword evidence="5 9" id="KW-0332">GMP biosynthesis</keyword>
<dbReference type="InterPro" id="IPR022955">
    <property type="entry name" value="GMP_synthase"/>
</dbReference>
<keyword evidence="6 9" id="KW-0658">Purine biosynthesis</keyword>
<dbReference type="RefSeq" id="WP_123824958.1">
    <property type="nucleotide sequence ID" value="NZ_RKMF01000006.1"/>
</dbReference>
<dbReference type="OrthoDB" id="9802219at2"/>
<keyword evidence="8 9" id="KW-0315">Glutamine amidotransferase</keyword>
<evidence type="ECO:0000256" key="10">
    <source>
        <dbReference type="PROSITE-ProRule" id="PRU00886"/>
    </source>
</evidence>
<dbReference type="SUPFAM" id="SSF54810">
    <property type="entry name" value="GMP synthetase C-terminal dimerisation domain"/>
    <property type="match status" value="1"/>
</dbReference>
<keyword evidence="4 9" id="KW-0547">Nucleotide-binding</keyword>
<feature type="binding site" evidence="10">
    <location>
        <begin position="246"/>
        <end position="252"/>
    </location>
    <ligand>
        <name>ATP</name>
        <dbReference type="ChEBI" id="CHEBI:30616"/>
    </ligand>
</feature>
<dbReference type="EMBL" id="RKMF01000006">
    <property type="protein sequence ID" value="ROZ63547.1"/>
    <property type="molecule type" value="Genomic_DNA"/>
</dbReference>
<dbReference type="PROSITE" id="PS51273">
    <property type="entry name" value="GATASE_TYPE_1"/>
    <property type="match status" value="1"/>
</dbReference>
<dbReference type="UniPathway" id="UPA00189">
    <property type="reaction ID" value="UER00296"/>
</dbReference>
<dbReference type="InterPro" id="IPR025777">
    <property type="entry name" value="GMPS_ATP_PPase_dom"/>
</dbReference>
<feature type="active site" evidence="9">
    <location>
        <position position="192"/>
    </location>
</feature>
<name>A0A3N3ZTP2_9MICC</name>
<dbReference type="CDD" id="cd01997">
    <property type="entry name" value="GMP_synthase_C"/>
    <property type="match status" value="1"/>
</dbReference>
<reference evidence="12 13" key="1">
    <citation type="submission" date="2018-10" db="EMBL/GenBank/DDBJ databases">
        <title>Kocuria sp. M5W7-7, whole genome shotgun sequence.</title>
        <authorList>
            <person name="Tuo L."/>
        </authorList>
    </citation>
    <scope>NUCLEOTIDE SEQUENCE [LARGE SCALE GENOMIC DNA]</scope>
    <source>
        <strain evidence="12 13">M5W7-7</strain>
    </source>
</reference>
<dbReference type="InterPro" id="IPR017926">
    <property type="entry name" value="GATASE"/>
</dbReference>
<comment type="catalytic activity">
    <reaction evidence="9">
        <text>XMP + L-glutamine + ATP + H2O = GMP + L-glutamate + AMP + diphosphate + 2 H(+)</text>
        <dbReference type="Rhea" id="RHEA:11680"/>
        <dbReference type="ChEBI" id="CHEBI:15377"/>
        <dbReference type="ChEBI" id="CHEBI:15378"/>
        <dbReference type="ChEBI" id="CHEBI:29985"/>
        <dbReference type="ChEBI" id="CHEBI:30616"/>
        <dbReference type="ChEBI" id="CHEBI:33019"/>
        <dbReference type="ChEBI" id="CHEBI:57464"/>
        <dbReference type="ChEBI" id="CHEBI:58115"/>
        <dbReference type="ChEBI" id="CHEBI:58359"/>
        <dbReference type="ChEBI" id="CHEBI:456215"/>
        <dbReference type="EC" id="6.3.5.2"/>
    </reaction>
</comment>
<comment type="pathway">
    <text evidence="2 9">Purine metabolism; GMP biosynthesis; GMP from XMP (L-Gln route): step 1/1.</text>
</comment>
<evidence type="ECO:0000256" key="5">
    <source>
        <dbReference type="ARBA" id="ARBA00022749"/>
    </source>
</evidence>
<feature type="active site" description="Nucleophile" evidence="9">
    <location>
        <position position="100"/>
    </location>
</feature>
<feature type="domain" description="GMPS ATP-PPase" evidence="11">
    <location>
        <begin position="219"/>
        <end position="417"/>
    </location>
</feature>
<keyword evidence="7 9" id="KW-0067">ATP-binding</keyword>
<dbReference type="PANTHER" id="PTHR11922:SF2">
    <property type="entry name" value="GMP SYNTHASE [GLUTAMINE-HYDROLYZING]"/>
    <property type="match status" value="1"/>
</dbReference>
<dbReference type="GO" id="GO:0005829">
    <property type="term" value="C:cytosol"/>
    <property type="evidence" value="ECO:0007669"/>
    <property type="project" value="TreeGrafter"/>
</dbReference>
<accession>A0A3N3ZTP2</accession>
<dbReference type="InterPro" id="IPR022310">
    <property type="entry name" value="NAD/GMP_synthase"/>
</dbReference>
<evidence type="ECO:0000256" key="9">
    <source>
        <dbReference type="HAMAP-Rule" id="MF_00344"/>
    </source>
</evidence>
<dbReference type="SUPFAM" id="SSF52317">
    <property type="entry name" value="Class I glutamine amidotransferase-like"/>
    <property type="match status" value="1"/>
</dbReference>
<dbReference type="Pfam" id="PF00958">
    <property type="entry name" value="GMP_synt_C"/>
    <property type="match status" value="1"/>
</dbReference>
<dbReference type="HAMAP" id="MF_00344">
    <property type="entry name" value="GMP_synthase"/>
    <property type="match status" value="1"/>
</dbReference>
<evidence type="ECO:0000259" key="11">
    <source>
        <dbReference type="PROSITE" id="PS51553"/>
    </source>
</evidence>
<dbReference type="PROSITE" id="PS51553">
    <property type="entry name" value="GMPS_ATP_PPASE"/>
    <property type="match status" value="1"/>
</dbReference>
<dbReference type="InterPro" id="IPR001674">
    <property type="entry name" value="GMP_synth_C"/>
</dbReference>
<comment type="caution">
    <text evidence="12">The sequence shown here is derived from an EMBL/GenBank/DDBJ whole genome shotgun (WGS) entry which is preliminary data.</text>
</comment>
<evidence type="ECO:0000313" key="13">
    <source>
        <dbReference type="Proteomes" id="UP000270616"/>
    </source>
</evidence>
<dbReference type="PRINTS" id="PR00097">
    <property type="entry name" value="ANTSNTHASEII"/>
</dbReference>
<evidence type="ECO:0000256" key="6">
    <source>
        <dbReference type="ARBA" id="ARBA00022755"/>
    </source>
</evidence>
<gene>
    <name evidence="9" type="primary">guaA</name>
    <name evidence="12" type="ORF">EDL96_06345</name>
</gene>
<dbReference type="InterPro" id="IPR029062">
    <property type="entry name" value="Class_I_gatase-like"/>
</dbReference>
<organism evidence="12 13">
    <name type="scientific">Kocuria soli</name>
    <dbReference type="NCBI Taxonomy" id="2485125"/>
    <lineage>
        <taxon>Bacteria</taxon>
        <taxon>Bacillati</taxon>
        <taxon>Actinomycetota</taxon>
        <taxon>Actinomycetes</taxon>
        <taxon>Micrococcales</taxon>
        <taxon>Micrococcaceae</taxon>
        <taxon>Kocuria</taxon>
    </lineage>
</organism>
<dbReference type="FunFam" id="3.30.300.10:FF:000002">
    <property type="entry name" value="GMP synthase [glutamine-hydrolyzing]"/>
    <property type="match status" value="1"/>
</dbReference>
<dbReference type="FunFam" id="3.40.50.880:FF:000001">
    <property type="entry name" value="GMP synthase [glutamine-hydrolyzing]"/>
    <property type="match status" value="1"/>
</dbReference>
<dbReference type="Pfam" id="PF02540">
    <property type="entry name" value="NAD_synthase"/>
    <property type="match status" value="1"/>
</dbReference>
<evidence type="ECO:0000313" key="12">
    <source>
        <dbReference type="EMBL" id="ROZ63547.1"/>
    </source>
</evidence>
<dbReference type="PANTHER" id="PTHR11922">
    <property type="entry name" value="GMP SYNTHASE-RELATED"/>
    <property type="match status" value="1"/>
</dbReference>
<evidence type="ECO:0000256" key="7">
    <source>
        <dbReference type="ARBA" id="ARBA00022840"/>
    </source>
</evidence>
<dbReference type="InterPro" id="IPR014729">
    <property type="entry name" value="Rossmann-like_a/b/a_fold"/>
</dbReference>
<comment type="function">
    <text evidence="1 9">Catalyzes the synthesis of GMP from XMP.</text>
</comment>
<dbReference type="GO" id="GO:0003921">
    <property type="term" value="F:GMP synthase activity"/>
    <property type="evidence" value="ECO:0007669"/>
    <property type="project" value="InterPro"/>
</dbReference>
<dbReference type="InterPro" id="IPR004739">
    <property type="entry name" value="GMP_synth_GATase"/>
</dbReference>
<dbReference type="GO" id="GO:0005524">
    <property type="term" value="F:ATP binding"/>
    <property type="evidence" value="ECO:0007669"/>
    <property type="project" value="UniProtKB-UniRule"/>
</dbReference>
<dbReference type="NCBIfam" id="TIGR00884">
    <property type="entry name" value="guaA_Cterm"/>
    <property type="match status" value="1"/>
</dbReference>
<dbReference type="PRINTS" id="PR00096">
    <property type="entry name" value="GATASE"/>
</dbReference>
<dbReference type="Gene3D" id="3.40.50.880">
    <property type="match status" value="1"/>
</dbReference>
<dbReference type="PRINTS" id="PR00099">
    <property type="entry name" value="CPSGATASE"/>
</dbReference>
<dbReference type="EC" id="6.3.5.2" evidence="9"/>
<keyword evidence="3 9" id="KW-0436">Ligase</keyword>
<keyword evidence="13" id="KW-1185">Reference proteome</keyword>
<evidence type="ECO:0000256" key="8">
    <source>
        <dbReference type="ARBA" id="ARBA00022962"/>
    </source>
</evidence>
<dbReference type="Gene3D" id="3.30.300.10">
    <property type="match status" value="1"/>
</dbReference>
<dbReference type="FunFam" id="3.40.50.620:FF:000001">
    <property type="entry name" value="GMP synthase [glutamine-hydrolyzing]"/>
    <property type="match status" value="1"/>
</dbReference>